<dbReference type="PANTHER" id="PTHR44144">
    <property type="entry name" value="DNAJ HOMOLOG SUBFAMILY C MEMBER 9"/>
    <property type="match status" value="1"/>
</dbReference>
<sequence length="234" mass="27891">MASFKSLCEKYFGSSNFYEILKVDPNTPDKEIEDDKKAEATEKFKVLGKIHSILQDKDRRKQYDDFGEFDENVDSSFNWMEYWRSMFKKIEIKDIQNYEKEYIGSETELRDIKKAYISSKGNMNKILEMVPFTNCEDESRITGIIQKMVDDGEVERYNAFFNENKQKKARRHKKWEKEKKEAEQIDIRDLEKDIEKNMKQRADQFGKLMAGIEEKYSKKRKSITDSAAKKKKRS</sequence>
<feature type="domain" description="J" evidence="2">
    <location>
        <begin position="1"/>
        <end position="67"/>
    </location>
</feature>
<dbReference type="SUPFAM" id="SSF46565">
    <property type="entry name" value="Chaperone J-domain"/>
    <property type="match status" value="1"/>
</dbReference>
<name>A0ABQ9JNA0_9CUCU</name>
<protein>
    <recommendedName>
        <fullName evidence="2">J domain-containing protein</fullName>
    </recommendedName>
</protein>
<evidence type="ECO:0000313" key="4">
    <source>
        <dbReference type="Proteomes" id="UP001162164"/>
    </source>
</evidence>
<dbReference type="EMBL" id="JAPWTJ010000346">
    <property type="protein sequence ID" value="KAJ8979361.1"/>
    <property type="molecule type" value="Genomic_DNA"/>
</dbReference>
<organism evidence="3 4">
    <name type="scientific">Molorchus minor</name>
    <dbReference type="NCBI Taxonomy" id="1323400"/>
    <lineage>
        <taxon>Eukaryota</taxon>
        <taxon>Metazoa</taxon>
        <taxon>Ecdysozoa</taxon>
        <taxon>Arthropoda</taxon>
        <taxon>Hexapoda</taxon>
        <taxon>Insecta</taxon>
        <taxon>Pterygota</taxon>
        <taxon>Neoptera</taxon>
        <taxon>Endopterygota</taxon>
        <taxon>Coleoptera</taxon>
        <taxon>Polyphaga</taxon>
        <taxon>Cucujiformia</taxon>
        <taxon>Chrysomeloidea</taxon>
        <taxon>Cerambycidae</taxon>
        <taxon>Lamiinae</taxon>
        <taxon>Monochamini</taxon>
        <taxon>Molorchus</taxon>
    </lineage>
</organism>
<evidence type="ECO:0000259" key="2">
    <source>
        <dbReference type="PROSITE" id="PS50076"/>
    </source>
</evidence>
<evidence type="ECO:0000313" key="3">
    <source>
        <dbReference type="EMBL" id="KAJ8979361.1"/>
    </source>
</evidence>
<evidence type="ECO:0000256" key="1">
    <source>
        <dbReference type="SAM" id="Coils"/>
    </source>
</evidence>
<comment type="caution">
    <text evidence="3">The sequence shown here is derived from an EMBL/GenBank/DDBJ whole genome shotgun (WGS) entry which is preliminary data.</text>
</comment>
<keyword evidence="4" id="KW-1185">Reference proteome</keyword>
<dbReference type="PANTHER" id="PTHR44144:SF1">
    <property type="entry name" value="DNAJ HOMOLOG SUBFAMILY C MEMBER 9"/>
    <property type="match status" value="1"/>
</dbReference>
<gene>
    <name evidence="3" type="ORF">NQ317_010135</name>
</gene>
<keyword evidence="1" id="KW-0175">Coiled coil</keyword>
<proteinExistence type="predicted"/>
<dbReference type="InterPro" id="IPR018253">
    <property type="entry name" value="DnaJ_domain_CS"/>
</dbReference>
<accession>A0ABQ9JNA0</accession>
<dbReference type="PROSITE" id="PS00636">
    <property type="entry name" value="DNAJ_1"/>
    <property type="match status" value="1"/>
</dbReference>
<dbReference type="Pfam" id="PF23302">
    <property type="entry name" value="HTH_DNAJC9"/>
    <property type="match status" value="1"/>
</dbReference>
<dbReference type="PROSITE" id="PS50076">
    <property type="entry name" value="DNAJ_2"/>
    <property type="match status" value="1"/>
</dbReference>
<dbReference type="InterPro" id="IPR052594">
    <property type="entry name" value="J_domain-containing_protein"/>
</dbReference>
<reference evidence="3" key="1">
    <citation type="journal article" date="2023" name="Insect Mol. Biol.">
        <title>Genome sequencing provides insights into the evolution of gene families encoding plant cell wall-degrading enzymes in longhorned beetles.</title>
        <authorList>
            <person name="Shin N.R."/>
            <person name="Okamura Y."/>
            <person name="Kirsch R."/>
            <person name="Pauchet Y."/>
        </authorList>
    </citation>
    <scope>NUCLEOTIDE SEQUENCE</scope>
    <source>
        <strain evidence="3">MMC_N1</strain>
    </source>
</reference>
<feature type="coiled-coil region" evidence="1">
    <location>
        <begin position="165"/>
        <end position="200"/>
    </location>
</feature>
<dbReference type="Proteomes" id="UP001162164">
    <property type="component" value="Unassembled WGS sequence"/>
</dbReference>
<dbReference type="Gene3D" id="1.10.287.110">
    <property type="entry name" value="DnaJ domain"/>
    <property type="match status" value="1"/>
</dbReference>
<dbReference type="InterPro" id="IPR036869">
    <property type="entry name" value="J_dom_sf"/>
</dbReference>
<dbReference type="InterPro" id="IPR056453">
    <property type="entry name" value="HTH_DNAJC9"/>
</dbReference>
<dbReference type="InterPro" id="IPR001623">
    <property type="entry name" value="DnaJ_domain"/>
</dbReference>